<dbReference type="PANTHER" id="PTHR35153:SF1">
    <property type="entry name" value="COILED-COIL DOMAIN-CONTAINING PROTEIN 154"/>
    <property type="match status" value="1"/>
</dbReference>
<protein>
    <submittedName>
        <fullName evidence="3">Uncharacterized protein</fullName>
    </submittedName>
</protein>
<feature type="coiled-coil region" evidence="1">
    <location>
        <begin position="552"/>
        <end position="579"/>
    </location>
</feature>
<evidence type="ECO:0000256" key="1">
    <source>
        <dbReference type="SAM" id="Coils"/>
    </source>
</evidence>
<keyword evidence="1" id="KW-0175">Coiled coil</keyword>
<organism evidence="3 4">
    <name type="scientific">Patella caerulea</name>
    <name type="common">Rayed Mediterranean limpet</name>
    <dbReference type="NCBI Taxonomy" id="87958"/>
    <lineage>
        <taxon>Eukaryota</taxon>
        <taxon>Metazoa</taxon>
        <taxon>Spiralia</taxon>
        <taxon>Lophotrochozoa</taxon>
        <taxon>Mollusca</taxon>
        <taxon>Gastropoda</taxon>
        <taxon>Patellogastropoda</taxon>
        <taxon>Patelloidea</taxon>
        <taxon>Patellidae</taxon>
        <taxon>Patella</taxon>
    </lineage>
</organism>
<reference evidence="3 4" key="1">
    <citation type="submission" date="2024-01" db="EMBL/GenBank/DDBJ databases">
        <title>The genome of the rayed Mediterranean limpet Patella caerulea (Linnaeus, 1758).</title>
        <authorList>
            <person name="Anh-Thu Weber A."/>
            <person name="Halstead-Nussloch G."/>
        </authorList>
    </citation>
    <scope>NUCLEOTIDE SEQUENCE [LARGE SCALE GENOMIC DNA]</scope>
    <source>
        <strain evidence="3">AATW-2023a</strain>
        <tissue evidence="3">Whole specimen</tissue>
    </source>
</reference>
<dbReference type="AlphaFoldDB" id="A0AAN8P618"/>
<feature type="compositionally biased region" description="Polar residues" evidence="2">
    <location>
        <begin position="7"/>
        <end position="17"/>
    </location>
</feature>
<name>A0AAN8P618_PATCE</name>
<feature type="region of interest" description="Disordered" evidence="2">
    <location>
        <begin position="1"/>
        <end position="23"/>
    </location>
</feature>
<feature type="coiled-coil region" evidence="1">
    <location>
        <begin position="207"/>
        <end position="269"/>
    </location>
</feature>
<accession>A0AAN8P618</accession>
<evidence type="ECO:0000313" key="4">
    <source>
        <dbReference type="Proteomes" id="UP001347796"/>
    </source>
</evidence>
<dbReference type="PANTHER" id="PTHR35153">
    <property type="entry name" value="COILED-COIL DOMAIN-CONTAINING PROTEIN 154"/>
    <property type="match status" value="1"/>
</dbReference>
<dbReference type="Pfam" id="PF15450">
    <property type="entry name" value="CCDC154"/>
    <property type="match status" value="1"/>
</dbReference>
<evidence type="ECO:0000256" key="2">
    <source>
        <dbReference type="SAM" id="MobiDB-lite"/>
    </source>
</evidence>
<feature type="coiled-coil region" evidence="1">
    <location>
        <begin position="324"/>
        <end position="358"/>
    </location>
</feature>
<proteinExistence type="predicted"/>
<sequence length="739" mass="84683">MLWRSMEGTSMSNNKSSPLDYPFATDFQHKNRRVPAGFQRGSYTQLPAIPPNNSPQPGPDNQLVSFNNGTSPFSRKPVGRFPSSGDLLDAEEKVRSMEMRLNVTEKSNRALLDEVLRLQNELKVTVKRNEDTLKDESMSRQQLEASLKSCNDLILQLSSRIKSTEDRLAQEQSAMTSLVHHTKGVEQAVINSQHELKSKKDTQSSKLADLENGLLETKLARDKLEKHTQELMNELRTLRTKVDIQGSDLMSVSNELKNKTKRLEDETRLQVEVLRKHGDQNSHSEHATVHLRGQVESRLSELRDVIIDLRTKQDQESSERRTLEQQLQLKINELQQGLADQSRKREEAIHSLDMLQREKEHEVETEKLRLEGKLTESVEDVNKRLLTKEMKLREELQDKFLQLEKIIQQEQKGRREYEKNARDEGDLRFNSLKKQIEEEMNHLREIMKGDKSKNKETLQKLDEGLTLLEKQMSENRKQVDKVIAAEIKSRKVHETTTTEKIDGVQQKLQLATSALQQAIGGVNTQITGNNEKLKDDVRKMMADSEEGNTRTMADMDTRIANLTKKMSDLHDQINKKIKDASVELTTGLREQVESLHLWKDLMGNTVKEMQTTVQAIPNDIYAVEEKQKLLKSDLDTRVSAEADVRLKEVQSLKKDVEELKAMMNKPTKNTGPTVEEMETLNSSVKRLAESVEVTKTVLGMKIQAEQKLRVDELKGLQAEIAKLRVEIEPFKRKNTPDDG</sequence>
<keyword evidence="4" id="KW-1185">Reference proteome</keyword>
<comment type="caution">
    <text evidence="3">The sequence shown here is derived from an EMBL/GenBank/DDBJ whole genome shotgun (WGS) entry which is preliminary data.</text>
</comment>
<dbReference type="Proteomes" id="UP001347796">
    <property type="component" value="Unassembled WGS sequence"/>
</dbReference>
<gene>
    <name evidence="3" type="ORF">SNE40_019516</name>
</gene>
<dbReference type="EMBL" id="JAZGQO010000014">
    <property type="protein sequence ID" value="KAK6171297.1"/>
    <property type="molecule type" value="Genomic_DNA"/>
</dbReference>
<feature type="coiled-coil region" evidence="1">
    <location>
        <begin position="87"/>
        <end position="121"/>
    </location>
</feature>
<feature type="coiled-coil region" evidence="1">
    <location>
        <begin position="393"/>
        <end position="478"/>
    </location>
</feature>
<dbReference type="InterPro" id="IPR029512">
    <property type="entry name" value="CCDC154"/>
</dbReference>
<evidence type="ECO:0000313" key="3">
    <source>
        <dbReference type="EMBL" id="KAK6171297.1"/>
    </source>
</evidence>